<comment type="caution">
    <text evidence="2">The sequence shown here is derived from an EMBL/GenBank/DDBJ whole genome shotgun (WGS) entry which is preliminary data.</text>
</comment>
<evidence type="ECO:0000313" key="2">
    <source>
        <dbReference type="EMBL" id="KAF7313389.1"/>
    </source>
</evidence>
<evidence type="ECO:0000256" key="1">
    <source>
        <dbReference type="SAM" id="MobiDB-lite"/>
    </source>
</evidence>
<dbReference type="AlphaFoldDB" id="A0A8H6WID8"/>
<proteinExistence type="predicted"/>
<gene>
    <name evidence="2" type="ORF">HMN09_00494700</name>
</gene>
<feature type="compositionally biased region" description="Basic and acidic residues" evidence="1">
    <location>
        <begin position="367"/>
        <end position="376"/>
    </location>
</feature>
<feature type="compositionally biased region" description="Low complexity" evidence="1">
    <location>
        <begin position="342"/>
        <end position="361"/>
    </location>
</feature>
<dbReference type="Proteomes" id="UP000613580">
    <property type="component" value="Unassembled WGS sequence"/>
</dbReference>
<name>A0A8H6WID8_MYCCL</name>
<feature type="compositionally biased region" description="Low complexity" evidence="1">
    <location>
        <begin position="404"/>
        <end position="418"/>
    </location>
</feature>
<protein>
    <submittedName>
        <fullName evidence="2">Uncharacterized protein</fullName>
    </submittedName>
</protein>
<keyword evidence="3" id="KW-1185">Reference proteome</keyword>
<sequence>MSLPRLDDFRASLPFVPQNDLARARGQPHPPADIKQSPEYQQVRDYMGNMPLTPEKEEWAVLQATGLQQLAADLASLDDSGIKALLVRYKATEEQAFAMERLAMRLTVDVTALAEWEYEGDFQIWPMVLGVDSTALLNVTAGGMGTMCIHARHDFVFPNGVVDLQKGERYDGFASVMPPQLRIIASQQSTAGDADTDNVRFPYSLGVPGLEGLEGYEAAEALASMGLLSLRDDGLVATQIPDGAEKERIFAGQRLRFLRGQLQKIRAAGKTRPINWIFTVLRAYWLQFPVALPLDRDPPTNPRGLDIYRQAPKSLQETQEQNSATGFITRRKLLERIRSRTPAAFPAEPSSAANSPVSRSSTPFVDGEERPGRERSLTPFSGLDAFKANSSDEETNDMPLPTLAGPAPRTQPATPRAASPIVKRSAIFVVDFGDGENGEATLDPERLRNERFKAGQERRRLDREQLAAETSLSQLGGHIALYRSRRKTRDARQALEHALGPLLRDENLEKHKKNIRIQGEKLTLAHKDTCAVERLYLSVDHGIQELRRIHHDFALLWIQSHGYARAAGEDQWLAASHRELSFLHDMVIHRAIRGQLALAVVKRVFAEERNAALTLEVRQEKALKEAWAEYGAVDYCRAVGENVTEKDALAY</sequence>
<feature type="region of interest" description="Disordered" evidence="1">
    <location>
        <begin position="342"/>
        <end position="418"/>
    </location>
</feature>
<accession>A0A8H6WID8</accession>
<evidence type="ECO:0000313" key="3">
    <source>
        <dbReference type="Proteomes" id="UP000613580"/>
    </source>
</evidence>
<reference evidence="2" key="1">
    <citation type="submission" date="2020-05" db="EMBL/GenBank/DDBJ databases">
        <title>Mycena genomes resolve the evolution of fungal bioluminescence.</title>
        <authorList>
            <person name="Tsai I.J."/>
        </authorList>
    </citation>
    <scope>NUCLEOTIDE SEQUENCE</scope>
    <source>
        <strain evidence="2">110903Hualien_Pintung</strain>
    </source>
</reference>
<organism evidence="2 3">
    <name type="scientific">Mycena chlorophos</name>
    <name type="common">Agaric fungus</name>
    <name type="synonym">Agaricus chlorophos</name>
    <dbReference type="NCBI Taxonomy" id="658473"/>
    <lineage>
        <taxon>Eukaryota</taxon>
        <taxon>Fungi</taxon>
        <taxon>Dikarya</taxon>
        <taxon>Basidiomycota</taxon>
        <taxon>Agaricomycotina</taxon>
        <taxon>Agaricomycetes</taxon>
        <taxon>Agaricomycetidae</taxon>
        <taxon>Agaricales</taxon>
        <taxon>Marasmiineae</taxon>
        <taxon>Mycenaceae</taxon>
        <taxon>Mycena</taxon>
    </lineage>
</organism>
<dbReference type="EMBL" id="JACAZE010000006">
    <property type="protein sequence ID" value="KAF7313389.1"/>
    <property type="molecule type" value="Genomic_DNA"/>
</dbReference>